<dbReference type="OrthoDB" id="263560at2759"/>
<dbReference type="GO" id="GO:0006364">
    <property type="term" value="P:rRNA processing"/>
    <property type="evidence" value="ECO:0007669"/>
    <property type="project" value="UniProtKB-KW"/>
</dbReference>
<reference evidence="4 5" key="1">
    <citation type="submission" date="2019-09" db="EMBL/GenBank/DDBJ databases">
        <authorList>
            <person name="Ou C."/>
        </authorList>
    </citation>
    <scope>NUCLEOTIDE SEQUENCE [LARGE SCALE GENOMIC DNA]</scope>
    <source>
        <strain evidence="4">S2</strain>
        <tissue evidence="4">Leaf</tissue>
    </source>
</reference>
<evidence type="ECO:0000313" key="5">
    <source>
        <dbReference type="Proteomes" id="UP000327157"/>
    </source>
</evidence>
<keyword evidence="2" id="KW-0698">rRNA processing</keyword>
<sequence length="194" mass="21957">MEPERKLSAEAGSVFQEALQLAVENEWGGPDSRRKAEQLVADIFSWFNHSTEPLYIDDLEDMLNEAMLSVNTMTEDGSIKETSIYLLNDMLEECLYCNFKSIESLREANQRRVALPHVREVANDDDEDSDEDNDNRDHSMGNDDSSNMMVDIPEAHSNLNPVDVSSNESKPKPSAKAEDGWEVVGPRKHRGKRN</sequence>
<feature type="compositionally biased region" description="Acidic residues" evidence="3">
    <location>
        <begin position="123"/>
        <end position="134"/>
    </location>
</feature>
<dbReference type="EMBL" id="SMOL01000563">
    <property type="protein sequence ID" value="KAB2604991.1"/>
    <property type="molecule type" value="Genomic_DNA"/>
</dbReference>
<comment type="caution">
    <text evidence="4">The sequence shown here is derived from an EMBL/GenBank/DDBJ whole genome shotgun (WGS) entry which is preliminary data.</text>
</comment>
<feature type="region of interest" description="Disordered" evidence="3">
    <location>
        <begin position="116"/>
        <end position="194"/>
    </location>
</feature>
<feature type="compositionally biased region" description="Basic and acidic residues" evidence="3">
    <location>
        <begin position="169"/>
        <end position="179"/>
    </location>
</feature>
<name>A0A5N5FTN4_9ROSA</name>
<feature type="compositionally biased region" description="Polar residues" evidence="3">
    <location>
        <begin position="157"/>
        <end position="168"/>
    </location>
</feature>
<organism evidence="4 5">
    <name type="scientific">Pyrus ussuriensis x Pyrus communis</name>
    <dbReference type="NCBI Taxonomy" id="2448454"/>
    <lineage>
        <taxon>Eukaryota</taxon>
        <taxon>Viridiplantae</taxon>
        <taxon>Streptophyta</taxon>
        <taxon>Embryophyta</taxon>
        <taxon>Tracheophyta</taxon>
        <taxon>Spermatophyta</taxon>
        <taxon>Magnoliopsida</taxon>
        <taxon>eudicotyledons</taxon>
        <taxon>Gunneridae</taxon>
        <taxon>Pentapetalae</taxon>
        <taxon>rosids</taxon>
        <taxon>fabids</taxon>
        <taxon>Rosales</taxon>
        <taxon>Rosaceae</taxon>
        <taxon>Amygdaloideae</taxon>
        <taxon>Maleae</taxon>
        <taxon>Pyrus</taxon>
    </lineage>
</organism>
<evidence type="ECO:0000313" key="4">
    <source>
        <dbReference type="EMBL" id="KAB2604991.1"/>
    </source>
</evidence>
<dbReference type="Pfam" id="PF10273">
    <property type="entry name" value="WGG"/>
    <property type="match status" value="1"/>
</dbReference>
<evidence type="ECO:0000256" key="2">
    <source>
        <dbReference type="ARBA" id="ARBA00022552"/>
    </source>
</evidence>
<dbReference type="AlphaFoldDB" id="A0A5N5FTN4"/>
<gene>
    <name evidence="4" type="ORF">D8674_038940</name>
</gene>
<dbReference type="InterPro" id="IPR019398">
    <property type="entry name" value="Pre-rRNA_process_TSR2"/>
</dbReference>
<comment type="similarity">
    <text evidence="1">Belongs to the TSR2 family.</text>
</comment>
<proteinExistence type="inferred from homology"/>
<reference evidence="4 5" key="2">
    <citation type="submission" date="2019-11" db="EMBL/GenBank/DDBJ databases">
        <title>A de novo genome assembly of a pear dwarfing rootstock.</title>
        <authorList>
            <person name="Wang F."/>
            <person name="Wang J."/>
            <person name="Li S."/>
            <person name="Zhang Y."/>
            <person name="Fang M."/>
            <person name="Ma L."/>
            <person name="Zhao Y."/>
            <person name="Jiang S."/>
        </authorList>
    </citation>
    <scope>NUCLEOTIDE SEQUENCE [LARGE SCALE GENOMIC DNA]</scope>
    <source>
        <strain evidence="4">S2</strain>
        <tissue evidence="4">Leaf</tissue>
    </source>
</reference>
<evidence type="ECO:0000256" key="3">
    <source>
        <dbReference type="SAM" id="MobiDB-lite"/>
    </source>
</evidence>
<dbReference type="PANTHER" id="PTHR21250">
    <property type="entry name" value="PRE-RRNA-PROCESSING PROTEIN TSR2 HOMOLOG"/>
    <property type="match status" value="1"/>
</dbReference>
<keyword evidence="5" id="KW-1185">Reference proteome</keyword>
<accession>A0A5N5FTN4</accession>
<evidence type="ECO:0000256" key="1">
    <source>
        <dbReference type="ARBA" id="ARBA00006524"/>
    </source>
</evidence>
<dbReference type="Proteomes" id="UP000327157">
    <property type="component" value="Unassembled WGS sequence"/>
</dbReference>
<protein>
    <submittedName>
        <fullName evidence="4">Pre-rRNA-processing protein TSR2-like protein</fullName>
    </submittedName>
</protein>